<evidence type="ECO:0000313" key="1">
    <source>
        <dbReference type="EMBL" id="SVC79630.1"/>
    </source>
</evidence>
<gene>
    <name evidence="1" type="ORF">METZ01_LOCUS332484</name>
</gene>
<dbReference type="AlphaFoldDB" id="A0A382Q3R9"/>
<reference evidence="1" key="1">
    <citation type="submission" date="2018-05" db="EMBL/GenBank/DDBJ databases">
        <authorList>
            <person name="Lanie J.A."/>
            <person name="Ng W.-L."/>
            <person name="Kazmierczak K.M."/>
            <person name="Andrzejewski T.M."/>
            <person name="Davidsen T.M."/>
            <person name="Wayne K.J."/>
            <person name="Tettelin H."/>
            <person name="Glass J.I."/>
            <person name="Rusch D."/>
            <person name="Podicherti R."/>
            <person name="Tsui H.-C.T."/>
            <person name="Winkler M.E."/>
        </authorList>
    </citation>
    <scope>NUCLEOTIDE SEQUENCE</scope>
</reference>
<proteinExistence type="predicted"/>
<organism evidence="1">
    <name type="scientific">marine metagenome</name>
    <dbReference type="NCBI Taxonomy" id="408172"/>
    <lineage>
        <taxon>unclassified sequences</taxon>
        <taxon>metagenomes</taxon>
        <taxon>ecological metagenomes</taxon>
    </lineage>
</organism>
<name>A0A382Q3R9_9ZZZZ</name>
<dbReference type="EMBL" id="UINC01111425">
    <property type="protein sequence ID" value="SVC79630.1"/>
    <property type="molecule type" value="Genomic_DNA"/>
</dbReference>
<accession>A0A382Q3R9</accession>
<protein>
    <submittedName>
        <fullName evidence="1">Uncharacterized protein</fullName>
    </submittedName>
</protein>
<sequence length="125" mass="13769">MGALQENEKLAGVKMQSPFFVGYISCFVSTGLIAQGVPSEQVDKYLKYICDGVLPGRLWEIYSSQLMAAEQIEAFSGTPIEGFEKGGAVGMWDGSNIITWDESASRTNLKSYLLDKELDYLEPKA</sequence>